<dbReference type="PIRSF" id="PIRSF000459">
    <property type="entry name" value="TGM_EBP42"/>
    <property type="match status" value="1"/>
</dbReference>
<dbReference type="EnsemblMetazoa" id="XM_014392597.2">
    <property type="protein sequence ID" value="XP_014248083.1"/>
    <property type="gene ID" value="LOC106665829"/>
</dbReference>
<dbReference type="InterPro" id="IPR036985">
    <property type="entry name" value="Transglutaminase-like_sf"/>
</dbReference>
<evidence type="ECO:0000313" key="3">
    <source>
        <dbReference type="EnsemblMetazoa" id="XP_014248083.1"/>
    </source>
</evidence>
<dbReference type="Gene3D" id="3.90.260.10">
    <property type="entry name" value="Transglutaminase-like"/>
    <property type="match status" value="1"/>
</dbReference>
<dbReference type="InterPro" id="IPR036238">
    <property type="entry name" value="Transglutaminase_C_sf"/>
</dbReference>
<dbReference type="InterPro" id="IPR014756">
    <property type="entry name" value="Ig_E-set"/>
</dbReference>
<evidence type="ECO:0000313" key="4">
    <source>
        <dbReference type="Proteomes" id="UP000494040"/>
    </source>
</evidence>
<dbReference type="SUPFAM" id="SSF49309">
    <property type="entry name" value="Transglutaminase, two C-terminal domains"/>
    <property type="match status" value="2"/>
</dbReference>
<sequence length="810" mass="92118">MRPIKSPKPSKSFSPTHFESIAPTLGGSIPGTSLLPNASISGMQPRNDLFQKSYSHFSSRTTPSTVLFLSKPSPLEPETTKTVKKKFLDKTGLCPAGKYNRDVPSESNLIVLSLGLEIGHNGQEHNTSVYHDMIKSEPELIVRRGHPFRILLNFSRKYSKKMDEIIIHFKNLHNKTHSHVLVSKRKLSLEIGPGIWEAAFEYFSLTKPIAYVKIIAPPDCPIGFWSLEIETAGCERRFVQNGRIAILFNPWSPLDVTYMKEEKAREQLVMKNVGKIFQGCSNSMNQRSWKFNQFEEGILDNIITILGKYSQVDSLNWGSPVDVARGIANMVRGPDGIIETNFSNNYEGGKPPNEWEGSAEIIKKFIATNQPVKYGHCYTLTAVMITAFRALGIPARPVTGFELPVTPDDKLFADLFITEDGLLAQDVSHQRLWHYTSWAEAWMARSDLGSAYGGWQATYSTIGPAPVEAIKSGELQIPYDTKVFYCAINSFYCIWKFFSQYERLKLISKERNNVGAYIMTPDVLPGETENIVSSYKSLDSAIEEPPRLNKRFNNYIENEAFSDVKFKCKAPNAIYFGQHFMISLSLVNFNQEISFFINVSMAVYYEHYNGKKRGFIKKEKWANVLRRHCDHTINMPVTYEDYGDKTGPDEFLYCMFHAYIGDIDYDYFSEFSLRIKQPELSFRVVKNVVENQNSLTDITLYNPVNYMLQKCKFILGEADSSNTIQIERDVILPKEKVKVKFFINPLKRGNYDLVARFVSSAFSTWAMARLTVGEIVSTPDPTGLLDTKLSQSRMTISKTAYSEEELRSET</sequence>
<dbReference type="GeneID" id="106665829"/>
<reference evidence="3" key="1">
    <citation type="submission" date="2022-01" db="UniProtKB">
        <authorList>
            <consortium name="EnsemblMetazoa"/>
        </authorList>
    </citation>
    <scope>IDENTIFICATION</scope>
</reference>
<dbReference type="InterPro" id="IPR038765">
    <property type="entry name" value="Papain-like_cys_pep_sf"/>
</dbReference>
<proteinExistence type="inferred from homology"/>
<dbReference type="SUPFAM" id="SSF54001">
    <property type="entry name" value="Cysteine proteinases"/>
    <property type="match status" value="1"/>
</dbReference>
<dbReference type="InterPro" id="IPR001102">
    <property type="entry name" value="Transglutaminase_N"/>
</dbReference>
<dbReference type="RefSeq" id="XP_014248083.1">
    <property type="nucleotide sequence ID" value="XM_014392597.2"/>
</dbReference>
<name>A0A8I6RMT3_CIMLE</name>
<evidence type="ECO:0000259" key="2">
    <source>
        <dbReference type="SMART" id="SM00460"/>
    </source>
</evidence>
<dbReference type="AlphaFoldDB" id="A0A8I6RMT3"/>
<dbReference type="GO" id="GO:0003810">
    <property type="term" value="F:protein-glutamine gamma-glutamyltransferase activity"/>
    <property type="evidence" value="ECO:0007669"/>
    <property type="project" value="InterPro"/>
</dbReference>
<dbReference type="SUPFAM" id="SSF81296">
    <property type="entry name" value="E set domains"/>
    <property type="match status" value="1"/>
</dbReference>
<evidence type="ECO:0000256" key="1">
    <source>
        <dbReference type="ARBA" id="ARBA00005968"/>
    </source>
</evidence>
<dbReference type="Pfam" id="PF01841">
    <property type="entry name" value="Transglut_core"/>
    <property type="match status" value="1"/>
</dbReference>
<feature type="domain" description="Transglutaminase-like" evidence="2">
    <location>
        <begin position="369"/>
        <end position="462"/>
    </location>
</feature>
<dbReference type="InterPro" id="IPR013783">
    <property type="entry name" value="Ig-like_fold"/>
</dbReference>
<accession>A0A8I6RMT3</accession>
<organism evidence="3 4">
    <name type="scientific">Cimex lectularius</name>
    <name type="common">Bed bug</name>
    <name type="synonym">Acanthia lectularia</name>
    <dbReference type="NCBI Taxonomy" id="79782"/>
    <lineage>
        <taxon>Eukaryota</taxon>
        <taxon>Metazoa</taxon>
        <taxon>Ecdysozoa</taxon>
        <taxon>Arthropoda</taxon>
        <taxon>Hexapoda</taxon>
        <taxon>Insecta</taxon>
        <taxon>Pterygota</taxon>
        <taxon>Neoptera</taxon>
        <taxon>Paraneoptera</taxon>
        <taxon>Hemiptera</taxon>
        <taxon>Heteroptera</taxon>
        <taxon>Panheteroptera</taxon>
        <taxon>Cimicomorpha</taxon>
        <taxon>Cimicidae</taxon>
        <taxon>Cimex</taxon>
    </lineage>
</organism>
<dbReference type="PANTHER" id="PTHR11590">
    <property type="entry name" value="PROTEIN-GLUTAMINE GAMMA-GLUTAMYLTRANSFERASE"/>
    <property type="match status" value="1"/>
</dbReference>
<dbReference type="Gene3D" id="2.60.40.10">
    <property type="entry name" value="Immunoglobulins"/>
    <property type="match status" value="3"/>
</dbReference>
<comment type="similarity">
    <text evidence="1">Belongs to the transglutaminase superfamily. Transglutaminase family.</text>
</comment>
<dbReference type="SMART" id="SM00460">
    <property type="entry name" value="TGc"/>
    <property type="match status" value="1"/>
</dbReference>
<dbReference type="Pfam" id="PF00868">
    <property type="entry name" value="Transglut_N"/>
    <property type="match status" value="1"/>
</dbReference>
<dbReference type="InterPro" id="IPR023608">
    <property type="entry name" value="Transglutaminase_animal"/>
</dbReference>
<dbReference type="Proteomes" id="UP000494040">
    <property type="component" value="Unassembled WGS sequence"/>
</dbReference>
<dbReference type="InterPro" id="IPR050779">
    <property type="entry name" value="Transglutaminase"/>
</dbReference>
<dbReference type="KEGG" id="clec:106665829"/>
<dbReference type="PANTHER" id="PTHR11590:SF69">
    <property type="entry name" value="RE08173P"/>
    <property type="match status" value="1"/>
</dbReference>
<keyword evidence="4" id="KW-1185">Reference proteome</keyword>
<dbReference type="OrthoDB" id="437511at2759"/>
<protein>
    <recommendedName>
        <fullName evidence="2">Transglutaminase-like domain-containing protein</fullName>
    </recommendedName>
</protein>
<dbReference type="InterPro" id="IPR002931">
    <property type="entry name" value="Transglutaminase-like"/>
</dbReference>